<evidence type="ECO:0000256" key="5">
    <source>
        <dbReference type="ARBA" id="ARBA00022490"/>
    </source>
</evidence>
<evidence type="ECO:0000256" key="2">
    <source>
        <dbReference type="ARBA" id="ARBA00008107"/>
    </source>
</evidence>
<evidence type="ECO:0000313" key="10">
    <source>
        <dbReference type="Proteomes" id="UP001239397"/>
    </source>
</evidence>
<proteinExistence type="inferred from homology"/>
<dbReference type="Proteomes" id="UP001239397">
    <property type="component" value="Chromosome"/>
</dbReference>
<evidence type="ECO:0000256" key="6">
    <source>
        <dbReference type="ARBA" id="ARBA00022592"/>
    </source>
</evidence>
<feature type="domain" description="PhoU" evidence="8">
    <location>
        <begin position="122"/>
        <end position="204"/>
    </location>
</feature>
<keyword evidence="5 7" id="KW-0963">Cytoplasm</keyword>
<evidence type="ECO:0000259" key="8">
    <source>
        <dbReference type="Pfam" id="PF01895"/>
    </source>
</evidence>
<dbReference type="SUPFAM" id="SSF109755">
    <property type="entry name" value="PhoU-like"/>
    <property type="match status" value="1"/>
</dbReference>
<gene>
    <name evidence="9" type="primary">phoU</name>
    <name evidence="9" type="ORF">QRX60_23510</name>
</gene>
<evidence type="ECO:0000256" key="4">
    <source>
        <dbReference type="ARBA" id="ARBA00022448"/>
    </source>
</evidence>
<evidence type="ECO:0000256" key="1">
    <source>
        <dbReference type="ARBA" id="ARBA00004496"/>
    </source>
</evidence>
<evidence type="ECO:0000256" key="3">
    <source>
        <dbReference type="ARBA" id="ARBA00011738"/>
    </source>
</evidence>
<evidence type="ECO:0000256" key="7">
    <source>
        <dbReference type="PIRNR" id="PIRNR003107"/>
    </source>
</evidence>
<keyword evidence="6 7" id="KW-0592">Phosphate transport</keyword>
<dbReference type="GO" id="GO:0030643">
    <property type="term" value="P:intracellular phosphate ion homeostasis"/>
    <property type="evidence" value="ECO:0007669"/>
    <property type="project" value="InterPro"/>
</dbReference>
<evidence type="ECO:0000313" key="9">
    <source>
        <dbReference type="EMBL" id="WIY06670.1"/>
    </source>
</evidence>
<dbReference type="PIRSF" id="PIRSF003107">
    <property type="entry name" value="PhoU"/>
    <property type="match status" value="1"/>
</dbReference>
<comment type="function">
    <text evidence="7">Plays a role in the regulation of phosphate uptake.</text>
</comment>
<sequence length="217" mass="23779">MRTAYHAELDSYTSGLAELLDLARSAITRATTALMETDDSVAAEVIAGEEAIHRRHHRLDDEALTLLARQQPVATDLRLLVAGLRVSSDLERMGILARHIAELVRERYPRPVLPDSMNGIVSAMGDIAQRLAREARSALESLDATTATALATEDDEMDRLQQALYRQVLESGEGTDLRTGMDVVQLGRYYERFADHAVSVGKRVAFIVGGHATKSPA</sequence>
<dbReference type="AlphaFoldDB" id="A0A9Y2JZ98"/>
<dbReference type="PANTHER" id="PTHR42930">
    <property type="entry name" value="PHOSPHATE-SPECIFIC TRANSPORT SYSTEM ACCESSORY PROTEIN PHOU"/>
    <property type="match status" value="1"/>
</dbReference>
<dbReference type="InterPro" id="IPR028366">
    <property type="entry name" value="PhoU"/>
</dbReference>
<comment type="subcellular location">
    <subcellularLocation>
        <location evidence="1 7">Cytoplasm</location>
    </subcellularLocation>
</comment>
<dbReference type="EMBL" id="CP127295">
    <property type="protein sequence ID" value="WIY06670.1"/>
    <property type="molecule type" value="Genomic_DNA"/>
</dbReference>
<accession>A0A9Y2JZ98</accession>
<dbReference type="PANTHER" id="PTHR42930:SF3">
    <property type="entry name" value="PHOSPHATE-SPECIFIC TRANSPORT SYSTEM ACCESSORY PROTEIN PHOU"/>
    <property type="match status" value="1"/>
</dbReference>
<dbReference type="Gene3D" id="1.20.58.220">
    <property type="entry name" value="Phosphate transport system protein phou homolog 2, domain 2"/>
    <property type="match status" value="1"/>
</dbReference>
<organism evidence="9 10">
    <name type="scientific">Amycolatopsis mongoliensis</name>
    <dbReference type="NCBI Taxonomy" id="715475"/>
    <lineage>
        <taxon>Bacteria</taxon>
        <taxon>Bacillati</taxon>
        <taxon>Actinomycetota</taxon>
        <taxon>Actinomycetes</taxon>
        <taxon>Pseudonocardiales</taxon>
        <taxon>Pseudonocardiaceae</taxon>
        <taxon>Amycolatopsis</taxon>
    </lineage>
</organism>
<keyword evidence="10" id="KW-1185">Reference proteome</keyword>
<dbReference type="GO" id="GO:0006817">
    <property type="term" value="P:phosphate ion transport"/>
    <property type="evidence" value="ECO:0007669"/>
    <property type="project" value="UniProtKB-KW"/>
</dbReference>
<name>A0A9Y2JZ98_9PSEU</name>
<reference evidence="9 10" key="1">
    <citation type="submission" date="2023-06" db="EMBL/GenBank/DDBJ databases">
        <authorList>
            <person name="Oyuntsetseg B."/>
            <person name="Kim S.B."/>
        </authorList>
    </citation>
    <scope>NUCLEOTIDE SEQUENCE [LARGE SCALE GENOMIC DNA]</scope>
    <source>
        <strain evidence="9 10">4-36</strain>
    </source>
</reference>
<dbReference type="RefSeq" id="WP_286002928.1">
    <property type="nucleotide sequence ID" value="NZ_CP127295.1"/>
</dbReference>
<dbReference type="GO" id="GO:0005737">
    <property type="term" value="C:cytoplasm"/>
    <property type="evidence" value="ECO:0007669"/>
    <property type="project" value="UniProtKB-SubCell"/>
</dbReference>
<protein>
    <recommendedName>
        <fullName evidence="7">Phosphate-specific transport system accessory protein PhoU</fullName>
    </recommendedName>
</protein>
<dbReference type="KEGG" id="amog:QRX60_23510"/>
<dbReference type="GO" id="GO:0045936">
    <property type="term" value="P:negative regulation of phosphate metabolic process"/>
    <property type="evidence" value="ECO:0007669"/>
    <property type="project" value="InterPro"/>
</dbReference>
<dbReference type="InterPro" id="IPR038078">
    <property type="entry name" value="PhoU-like_sf"/>
</dbReference>
<dbReference type="Pfam" id="PF01895">
    <property type="entry name" value="PhoU"/>
    <property type="match status" value="2"/>
</dbReference>
<dbReference type="InterPro" id="IPR026022">
    <property type="entry name" value="PhoU_dom"/>
</dbReference>
<dbReference type="FunFam" id="1.20.58.220:FF:000004">
    <property type="entry name" value="Phosphate-specific transport system accessory protein PhoU"/>
    <property type="match status" value="1"/>
</dbReference>
<feature type="domain" description="PhoU" evidence="8">
    <location>
        <begin position="17"/>
        <end position="104"/>
    </location>
</feature>
<dbReference type="NCBIfam" id="TIGR02135">
    <property type="entry name" value="phoU_full"/>
    <property type="match status" value="1"/>
</dbReference>
<keyword evidence="4 7" id="KW-0813">Transport</keyword>
<comment type="subunit">
    <text evidence="3 7">Homodimer.</text>
</comment>
<comment type="similarity">
    <text evidence="2 7">Belongs to the PhoU family.</text>
</comment>